<gene>
    <name evidence="1" type="ORF">CWD94_04135</name>
</gene>
<name>A0A2M9QA40_9BACI</name>
<sequence length="72" mass="8351">MYKVVDEFVKDESKKVKHIFSFENTAGYGQLCDKVIAYDNALGEIERILAGFTEMTGDRRFIESVEKAKRFH</sequence>
<organism evidence="1 2">
    <name type="scientific">Lysinibacillus xylanilyticus</name>
    <dbReference type="NCBI Taxonomy" id="582475"/>
    <lineage>
        <taxon>Bacteria</taxon>
        <taxon>Bacillati</taxon>
        <taxon>Bacillota</taxon>
        <taxon>Bacilli</taxon>
        <taxon>Bacillales</taxon>
        <taxon>Bacillaceae</taxon>
        <taxon>Lysinibacillus</taxon>
    </lineage>
</organism>
<reference evidence="1 2" key="1">
    <citation type="submission" date="2017-11" db="EMBL/GenBank/DDBJ databases">
        <title>Bacterial isolate from king chilli rhizosphere.</title>
        <authorList>
            <person name="Takhelmayum P."/>
            <person name="Sarangthem I."/>
        </authorList>
    </citation>
    <scope>NUCLEOTIDE SEQUENCE [LARGE SCALE GENOMIC DNA]</scope>
    <source>
        <strain evidence="2">t26</strain>
    </source>
</reference>
<accession>A0A2M9QA40</accession>
<comment type="caution">
    <text evidence="1">The sequence shown here is derived from an EMBL/GenBank/DDBJ whole genome shotgun (WGS) entry which is preliminary data.</text>
</comment>
<dbReference type="AlphaFoldDB" id="A0A2M9QA40"/>
<evidence type="ECO:0000313" key="1">
    <source>
        <dbReference type="EMBL" id="PJO44882.1"/>
    </source>
</evidence>
<dbReference type="Proteomes" id="UP000232101">
    <property type="component" value="Unassembled WGS sequence"/>
</dbReference>
<dbReference type="RefSeq" id="WP_100542171.1">
    <property type="nucleotide sequence ID" value="NZ_PHQY01000322.1"/>
</dbReference>
<proteinExistence type="predicted"/>
<dbReference type="EMBL" id="PHQY01000322">
    <property type="protein sequence ID" value="PJO44882.1"/>
    <property type="molecule type" value="Genomic_DNA"/>
</dbReference>
<protein>
    <submittedName>
        <fullName evidence="1">Uncharacterized protein</fullName>
    </submittedName>
</protein>
<evidence type="ECO:0000313" key="2">
    <source>
        <dbReference type="Proteomes" id="UP000232101"/>
    </source>
</evidence>